<feature type="transmembrane region" description="Helical" evidence="2">
    <location>
        <begin position="6"/>
        <end position="26"/>
    </location>
</feature>
<dbReference type="EMBL" id="JAVUPU010000004">
    <property type="protein sequence ID" value="MDT9599357.1"/>
    <property type="molecule type" value="Genomic_DNA"/>
</dbReference>
<accession>A0ABU3Q7T6</accession>
<protein>
    <submittedName>
        <fullName evidence="3">Uncharacterized protein</fullName>
    </submittedName>
</protein>
<evidence type="ECO:0000256" key="1">
    <source>
        <dbReference type="SAM" id="MobiDB-lite"/>
    </source>
</evidence>
<keyword evidence="4" id="KW-1185">Reference proteome</keyword>
<feature type="region of interest" description="Disordered" evidence="1">
    <location>
        <begin position="34"/>
        <end position="95"/>
    </location>
</feature>
<feature type="compositionally biased region" description="Pro residues" evidence="1">
    <location>
        <begin position="85"/>
        <end position="95"/>
    </location>
</feature>
<reference evidence="3 4" key="1">
    <citation type="submission" date="2023-05" db="EMBL/GenBank/DDBJ databases">
        <authorList>
            <person name="Guo Y."/>
        </authorList>
    </citation>
    <scope>NUCLEOTIDE SEQUENCE [LARGE SCALE GENOMIC DNA]</scope>
    <source>
        <strain evidence="3 4">GR2756</strain>
    </source>
</reference>
<keyword evidence="2" id="KW-0812">Transmembrane</keyword>
<proteinExistence type="predicted"/>
<organism evidence="3 4">
    <name type="scientific">Sphingosinicella rhizophila</name>
    <dbReference type="NCBI Taxonomy" id="3050082"/>
    <lineage>
        <taxon>Bacteria</taxon>
        <taxon>Pseudomonadati</taxon>
        <taxon>Pseudomonadota</taxon>
        <taxon>Alphaproteobacteria</taxon>
        <taxon>Sphingomonadales</taxon>
        <taxon>Sphingosinicellaceae</taxon>
        <taxon>Sphingosinicella</taxon>
    </lineage>
</organism>
<dbReference type="Proteomes" id="UP001259572">
    <property type="component" value="Unassembled WGS sequence"/>
</dbReference>
<gene>
    <name evidence="3" type="ORF">RQX22_10395</name>
</gene>
<sequence length="95" mass="9659">MAWTRNSAIATGIGAAAAAGLGYLASRLWRRSGHEKGRAALSGAGAAGAVGDSGAARSAGPEEMRDPPKEWDEVDQASDESFPASDPPNLSPHVD</sequence>
<comment type="caution">
    <text evidence="3">The sequence shown here is derived from an EMBL/GenBank/DDBJ whole genome shotgun (WGS) entry which is preliminary data.</text>
</comment>
<evidence type="ECO:0000256" key="2">
    <source>
        <dbReference type="SAM" id="Phobius"/>
    </source>
</evidence>
<evidence type="ECO:0000313" key="3">
    <source>
        <dbReference type="EMBL" id="MDT9599357.1"/>
    </source>
</evidence>
<name>A0ABU3Q7T6_9SPHN</name>
<dbReference type="RefSeq" id="WP_315726183.1">
    <property type="nucleotide sequence ID" value="NZ_JAVUPU010000004.1"/>
</dbReference>
<feature type="compositionally biased region" description="Basic and acidic residues" evidence="1">
    <location>
        <begin position="60"/>
        <end position="71"/>
    </location>
</feature>
<evidence type="ECO:0000313" key="4">
    <source>
        <dbReference type="Proteomes" id="UP001259572"/>
    </source>
</evidence>
<keyword evidence="2" id="KW-1133">Transmembrane helix</keyword>
<keyword evidence="2" id="KW-0472">Membrane</keyword>
<feature type="compositionally biased region" description="Low complexity" evidence="1">
    <location>
        <begin position="39"/>
        <end position="59"/>
    </location>
</feature>